<comment type="caution">
    <text evidence="1">The sequence shown here is derived from an EMBL/GenBank/DDBJ whole genome shotgun (WGS) entry which is preliminary data.</text>
</comment>
<keyword evidence="1" id="KW-0808">Transferase</keyword>
<organism evidence="1 2">
    <name type="scientific">Melia azedarach</name>
    <name type="common">Chinaberry tree</name>
    <dbReference type="NCBI Taxonomy" id="155640"/>
    <lineage>
        <taxon>Eukaryota</taxon>
        <taxon>Viridiplantae</taxon>
        <taxon>Streptophyta</taxon>
        <taxon>Embryophyta</taxon>
        <taxon>Tracheophyta</taxon>
        <taxon>Spermatophyta</taxon>
        <taxon>Magnoliopsida</taxon>
        <taxon>eudicotyledons</taxon>
        <taxon>Gunneridae</taxon>
        <taxon>Pentapetalae</taxon>
        <taxon>rosids</taxon>
        <taxon>malvids</taxon>
        <taxon>Sapindales</taxon>
        <taxon>Meliaceae</taxon>
        <taxon>Melia</taxon>
    </lineage>
</organism>
<evidence type="ECO:0000313" key="2">
    <source>
        <dbReference type="Proteomes" id="UP001164539"/>
    </source>
</evidence>
<keyword evidence="2" id="KW-1185">Reference proteome</keyword>
<protein>
    <submittedName>
        <fullName evidence="1">Glucose-1-phosphate adenylyltransferase family protein</fullName>
    </submittedName>
</protein>
<keyword evidence="1" id="KW-0548">Nucleotidyltransferase</keyword>
<dbReference type="Proteomes" id="UP001164539">
    <property type="component" value="Chromosome 6"/>
</dbReference>
<accession>A0ACC1XYL9</accession>
<evidence type="ECO:0000313" key="1">
    <source>
        <dbReference type="EMBL" id="KAJ4716542.1"/>
    </source>
</evidence>
<dbReference type="EMBL" id="CM051399">
    <property type="protein sequence ID" value="KAJ4716542.1"/>
    <property type="molecule type" value="Genomic_DNA"/>
</dbReference>
<reference evidence="1 2" key="1">
    <citation type="journal article" date="2023" name="Science">
        <title>Complex scaffold remodeling in plant triterpene biosynthesis.</title>
        <authorList>
            <person name="De La Pena R."/>
            <person name="Hodgson H."/>
            <person name="Liu J.C."/>
            <person name="Stephenson M.J."/>
            <person name="Martin A.C."/>
            <person name="Owen C."/>
            <person name="Harkess A."/>
            <person name="Leebens-Mack J."/>
            <person name="Jimenez L.E."/>
            <person name="Osbourn A."/>
            <person name="Sattely E.S."/>
        </authorList>
    </citation>
    <scope>NUCLEOTIDE SEQUENCE [LARGE SCALE GENOMIC DNA]</scope>
    <source>
        <strain evidence="2">cv. JPN11</strain>
        <tissue evidence="1">Leaf</tissue>
    </source>
</reference>
<proteinExistence type="predicted"/>
<sequence length="527" mass="58725">MDSCCVALRANTHVANTSKHGFRNGENAFWGERIRGNVNNSCWVNHLAKDLKAEKRDKKVKPGAAYAVITSNNRKEVVTLPLPMFERKKAEPKNVAAIILGGGAGTQLFPLTRRAATPAVPVGGCYRLIDIPMSNCINSAINKIFVLTQFNSASLNRHIARTYFGNGINFGDGFVEVLAATQTPGETGKNWFQGTADAVRQFLWVFEDAKNRNIENVLILSGDHLYRMDYMDFVQSHVDRNAEITISCAAVGESRASDYGLVKIDNRGCVVQFAEKPRGSDLKAMQVDTTLLGFSHQDSMKSPYIASMGVYVFKTDALLKLLTWRYPTSNDFGSEIIPAAIMEHNVQAYIFRDYWEDIGTIRSFYDANLGLTEKFPKFEFYDPKTPFYTSPRFLPPTKIDKCKIKDAIISHGCFLRECTVKHSIVGERSRLDYGVELKDSVMMGADYYQTESEIASLLAEGKVPIGIGRNTKIRNCIIDKNAKIGKDVVIVNKDGVQEADRPEDGFYIRSGIPVILEKATIEDGMVV</sequence>
<gene>
    <name evidence="1" type="ORF">OWV82_011543</name>
</gene>
<name>A0ACC1XYL9_MELAZ</name>